<keyword evidence="1" id="KW-0732">Signal</keyword>
<protein>
    <submittedName>
        <fullName evidence="2">DUF2780 domain-containing protein</fullName>
    </submittedName>
</protein>
<dbReference type="EMBL" id="JAHEPS010000004">
    <property type="protein sequence ID" value="MBT1445231.1"/>
    <property type="molecule type" value="Genomic_DNA"/>
</dbReference>
<feature type="signal peptide" evidence="1">
    <location>
        <begin position="1"/>
        <end position="22"/>
    </location>
</feature>
<evidence type="ECO:0000256" key="1">
    <source>
        <dbReference type="SAM" id="SignalP"/>
    </source>
</evidence>
<dbReference type="Pfam" id="PF11075">
    <property type="entry name" value="DUF2780"/>
    <property type="match status" value="1"/>
</dbReference>
<keyword evidence="3" id="KW-1185">Reference proteome</keyword>
<accession>A0ABS5V6G5</accession>
<evidence type="ECO:0000313" key="3">
    <source>
        <dbReference type="Proteomes" id="UP001195903"/>
    </source>
</evidence>
<dbReference type="Proteomes" id="UP001195903">
    <property type="component" value="Unassembled WGS sequence"/>
</dbReference>
<dbReference type="InterPro" id="IPR021302">
    <property type="entry name" value="DUF2780_VcgC/VcgE"/>
</dbReference>
<gene>
    <name evidence="2" type="ORF">KJI95_11935</name>
</gene>
<reference evidence="2 3" key="1">
    <citation type="submission" date="2021-05" db="EMBL/GenBank/DDBJ databases">
        <title>Shewanella sp. JM162201.</title>
        <authorList>
            <person name="Xu S."/>
            <person name="Li A."/>
        </authorList>
    </citation>
    <scope>NUCLEOTIDE SEQUENCE [LARGE SCALE GENOMIC DNA]</scope>
    <source>
        <strain evidence="2 3">JM162201</strain>
    </source>
</reference>
<comment type="caution">
    <text evidence="2">The sequence shown here is derived from an EMBL/GenBank/DDBJ whole genome shotgun (WGS) entry which is preliminary data.</text>
</comment>
<evidence type="ECO:0000313" key="2">
    <source>
        <dbReference type="EMBL" id="MBT1445231.1"/>
    </source>
</evidence>
<sequence>MKASTPFSVILSLSLLSPLANAADLGSLAGETLRQVGASQIAPATQAAQAATAQSGDLLGNLMALGLNQNQAQGGMGALLQLAKGNLSGNEFTSLTSAIPGADAMLGAVPKLDSGSGMSGLLSKAGGLGNSLQGSAMVYDAFAKLGISKELAMPMVDVAKNYLQASGGEGTVGLLTKGLGGLL</sequence>
<organism evidence="2 3">
    <name type="scientific">Shewanella jiangmenensis</name>
    <dbReference type="NCBI Taxonomy" id="2837387"/>
    <lineage>
        <taxon>Bacteria</taxon>
        <taxon>Pseudomonadati</taxon>
        <taxon>Pseudomonadota</taxon>
        <taxon>Gammaproteobacteria</taxon>
        <taxon>Alteromonadales</taxon>
        <taxon>Shewanellaceae</taxon>
        <taxon>Shewanella</taxon>
    </lineage>
</organism>
<name>A0ABS5V6G5_9GAMM</name>
<feature type="chain" id="PRO_5045679526" evidence="1">
    <location>
        <begin position="23"/>
        <end position="183"/>
    </location>
</feature>
<dbReference type="RefSeq" id="WP_214507434.1">
    <property type="nucleotide sequence ID" value="NZ_JAHEPS010000004.1"/>
</dbReference>
<proteinExistence type="predicted"/>